<dbReference type="STRING" id="478820.A0A196S9Q6"/>
<evidence type="ECO:0000313" key="5">
    <source>
        <dbReference type="Proteomes" id="UP000078348"/>
    </source>
</evidence>
<dbReference type="Proteomes" id="UP000078348">
    <property type="component" value="Unassembled WGS sequence"/>
</dbReference>
<dbReference type="Pfam" id="PF01302">
    <property type="entry name" value="CAP_GLY"/>
    <property type="match status" value="1"/>
</dbReference>
<dbReference type="PANTHER" id="PTHR18849:SF0">
    <property type="entry name" value="CILIA- AND FLAGELLA-ASSOCIATED PROTEIN 410-RELATED"/>
    <property type="match status" value="1"/>
</dbReference>
<comment type="caution">
    <text evidence="4">The sequence shown here is derived from an EMBL/GenBank/DDBJ whole genome shotgun (WGS) entry which is preliminary data.</text>
</comment>
<dbReference type="Gene3D" id="2.30.30.190">
    <property type="entry name" value="CAP Gly-rich-like domain"/>
    <property type="match status" value="1"/>
</dbReference>
<dbReference type="PANTHER" id="PTHR18849">
    <property type="entry name" value="LEUCINE RICH REPEAT PROTEIN"/>
    <property type="match status" value="1"/>
</dbReference>
<dbReference type="SUPFAM" id="SSF52058">
    <property type="entry name" value="L domain-like"/>
    <property type="match status" value="1"/>
</dbReference>
<name>A0A196S9Q6_BLAHN</name>
<organism evidence="4 5">
    <name type="scientific">Blastocystis sp. subtype 1 (strain ATCC 50177 / NandII)</name>
    <dbReference type="NCBI Taxonomy" id="478820"/>
    <lineage>
        <taxon>Eukaryota</taxon>
        <taxon>Sar</taxon>
        <taxon>Stramenopiles</taxon>
        <taxon>Bigyra</taxon>
        <taxon>Opalozoa</taxon>
        <taxon>Opalinata</taxon>
        <taxon>Blastocystidae</taxon>
        <taxon>Blastocystis</taxon>
    </lineage>
</organism>
<evidence type="ECO:0000256" key="1">
    <source>
        <dbReference type="ARBA" id="ARBA00022614"/>
    </source>
</evidence>
<dbReference type="InterPro" id="IPR001611">
    <property type="entry name" value="Leu-rich_rpt"/>
</dbReference>
<dbReference type="SMART" id="SM01052">
    <property type="entry name" value="CAP_GLY"/>
    <property type="match status" value="1"/>
</dbReference>
<dbReference type="AlphaFoldDB" id="A0A196S9Q6"/>
<reference evidence="4 5" key="1">
    <citation type="submission" date="2016-05" db="EMBL/GenBank/DDBJ databases">
        <title>Nuclear genome of Blastocystis sp. subtype 1 NandII.</title>
        <authorList>
            <person name="Gentekaki E."/>
            <person name="Curtis B."/>
            <person name="Stairs C."/>
            <person name="Eme L."/>
            <person name="Herman E."/>
            <person name="Klimes V."/>
            <person name="Arias M.C."/>
            <person name="Elias M."/>
            <person name="Hilliou F."/>
            <person name="Klute M."/>
            <person name="Malik S.-B."/>
            <person name="Pightling A."/>
            <person name="Rachubinski R."/>
            <person name="Salas D."/>
            <person name="Schlacht A."/>
            <person name="Suga H."/>
            <person name="Archibald J."/>
            <person name="Ball S.G."/>
            <person name="Clark G."/>
            <person name="Dacks J."/>
            <person name="Van Der Giezen M."/>
            <person name="Tsaousis A."/>
            <person name="Roger A."/>
        </authorList>
    </citation>
    <scope>NUCLEOTIDE SEQUENCE [LARGE SCALE GENOMIC DNA]</scope>
    <source>
        <strain evidence="5">ATCC 50177 / NandII</strain>
    </source>
</reference>
<sequence>MSSFSVGDAVVDSDGFVGRIAYMGPICLSKPSITWLGIVWESDMRGKNNGSLTDQNGVHVYFQCKPNCGSFVQPSKVQRCKTISEALQEKYKMDGKDSYKATELIAMKDDDPNSRKIELVGMDQIADLQQNSSIVTAELSYQNIVEVGVVNSSFQTVETLDLNHNLIHTWEEVVSILNSFSSLHNLILNSNCIQPSSTLLSLHSSVETLALSFTSLHLNDVIPFLPSLPQLHNLYMSNNSMKDLAIHDAIPSKSLQTLDLSSNGICQWSTLHSLSSLSYLSSLYVGDNAFASPPPISFPFIHFLDVSHIGIASFAQLQSILSQFPSLDDLEMRGNPWYSEEENAREMVIAEYPLLKKLNYATITSVERKDAELSVLAKQFDAFLKEKSLSLPSWLSLSGSQRQELLVGHNSLLRLLSLHGVPRIRTSDVSEESKSIKNSLISVFIEEETKKNAVLKLPSNMTIKQLVLLLAKQYKLKPLFIKLYTYANSQKARSDGGSEV</sequence>
<accession>A0A196S9Q6</accession>
<protein>
    <submittedName>
        <fullName evidence="4">Tubulin folding cofactor E / Pfifferling</fullName>
    </submittedName>
</protein>
<evidence type="ECO:0000259" key="3">
    <source>
        <dbReference type="SMART" id="SM01052"/>
    </source>
</evidence>
<keyword evidence="5" id="KW-1185">Reference proteome</keyword>
<dbReference type="InterPro" id="IPR036859">
    <property type="entry name" value="CAP-Gly_dom_sf"/>
</dbReference>
<keyword evidence="2" id="KW-0677">Repeat</keyword>
<dbReference type="Gene3D" id="3.80.10.10">
    <property type="entry name" value="Ribonuclease Inhibitor"/>
    <property type="match status" value="2"/>
</dbReference>
<proteinExistence type="predicted"/>
<dbReference type="PROSITE" id="PS51450">
    <property type="entry name" value="LRR"/>
    <property type="match status" value="1"/>
</dbReference>
<keyword evidence="1" id="KW-0433">Leucine-rich repeat</keyword>
<feature type="domain" description="CAP-Gly" evidence="3">
    <location>
        <begin position="6"/>
        <end position="78"/>
    </location>
</feature>
<evidence type="ECO:0000256" key="2">
    <source>
        <dbReference type="ARBA" id="ARBA00022737"/>
    </source>
</evidence>
<dbReference type="InterPro" id="IPR032675">
    <property type="entry name" value="LRR_dom_sf"/>
</dbReference>
<dbReference type="SUPFAM" id="SSF74924">
    <property type="entry name" value="Cap-Gly domain"/>
    <property type="match status" value="1"/>
</dbReference>
<dbReference type="InterPro" id="IPR000938">
    <property type="entry name" value="CAP-Gly_domain"/>
</dbReference>
<gene>
    <name evidence="4" type="ORF">AV274_4561</name>
</gene>
<dbReference type="OrthoDB" id="5273213at2759"/>
<evidence type="ECO:0000313" key="4">
    <source>
        <dbReference type="EMBL" id="OAO13753.1"/>
    </source>
</evidence>
<dbReference type="EMBL" id="LXWW01000329">
    <property type="protein sequence ID" value="OAO13753.1"/>
    <property type="molecule type" value="Genomic_DNA"/>
</dbReference>